<protein>
    <recommendedName>
        <fullName evidence="1">Phage conserved hypothetical protein C-terminal domain-containing protein</fullName>
    </recommendedName>
</protein>
<proteinExistence type="predicted"/>
<comment type="caution">
    <text evidence="2">The sequence shown here is derived from an EMBL/GenBank/DDBJ whole genome shotgun (WGS) entry which is preliminary data.</text>
</comment>
<evidence type="ECO:0000313" key="2">
    <source>
        <dbReference type="EMBL" id="MCD3195744.1"/>
    </source>
</evidence>
<dbReference type="AlphaFoldDB" id="A0A9Q3YZZ6"/>
<evidence type="ECO:0000259" key="1">
    <source>
        <dbReference type="Pfam" id="PF09524"/>
    </source>
</evidence>
<reference evidence="2" key="2">
    <citation type="journal article" date="2021" name="Microorganisms">
        <title>Extensive Genome Exploration of Clostridium botulinum Group III Field Strains.</title>
        <authorList>
            <person name="Fillo S."/>
            <person name="Giordani F."/>
            <person name="Tonon E."/>
            <person name="Drigo I."/>
            <person name="Anselmo A."/>
            <person name="Fortunato A."/>
            <person name="Lista F."/>
            <person name="Bano L."/>
        </authorList>
    </citation>
    <scope>NUCLEOTIDE SEQUENCE</scope>
    <source>
        <strain evidence="2">IZSVe-TV_9877_3_12</strain>
    </source>
</reference>
<organism evidence="2 3">
    <name type="scientific">Clostridium botulinum C</name>
    <dbReference type="NCBI Taxonomy" id="36828"/>
    <lineage>
        <taxon>Bacteria</taxon>
        <taxon>Bacillati</taxon>
        <taxon>Bacillota</taxon>
        <taxon>Clostridia</taxon>
        <taxon>Eubacteriales</taxon>
        <taxon>Clostridiaceae</taxon>
        <taxon>Clostridium</taxon>
    </lineage>
</organism>
<dbReference type="EMBL" id="JAAMYB010000015">
    <property type="protein sequence ID" value="MCD3195744.1"/>
    <property type="molecule type" value="Genomic_DNA"/>
</dbReference>
<accession>A0A9Q3YZZ6</accession>
<reference evidence="2" key="1">
    <citation type="submission" date="2020-02" db="EMBL/GenBank/DDBJ databases">
        <authorList>
            <person name="Fillo S."/>
            <person name="Giordani F."/>
            <person name="Tonon E."/>
            <person name="Drigo I."/>
            <person name="Anselmo A."/>
            <person name="Fortunato A."/>
            <person name="Bano L."/>
            <person name="Lista F."/>
        </authorList>
    </citation>
    <scope>NUCLEOTIDE SEQUENCE</scope>
    <source>
        <strain evidence="2">IZSVe-TV_9877_3_12</strain>
    </source>
</reference>
<dbReference type="NCBIfam" id="TIGR02220">
    <property type="entry name" value="phg_TIGR02220"/>
    <property type="match status" value="1"/>
</dbReference>
<dbReference type="InterPro" id="IPR011741">
    <property type="entry name" value="Phg_2220_C"/>
</dbReference>
<dbReference type="Pfam" id="PF09524">
    <property type="entry name" value="Phg_2220_C"/>
    <property type="match status" value="1"/>
</dbReference>
<dbReference type="Proteomes" id="UP000813637">
    <property type="component" value="Unassembled WGS sequence"/>
</dbReference>
<gene>
    <name evidence="2" type="ORF">G8S53_10695</name>
</gene>
<name>A0A9Q3YZZ6_CLOBO</name>
<sequence length="249" mass="28698">MIELKITIDQALILRYFIDFKDSGNMAKEFLKDDMYYWVNYETITKEELPILKISKDRLYRILKSLCEKGILKHKTKRKGGTFSFYAVGPKYRELISSTVKTTEGTVKIPEGYGKNTGEGTVKITEPYGENNGTKDSSIKDSSIKKIYINIVEYLNKKANTNYKSSTKKTRDLINARTNEGFEEKDFYTVIDKKVAEWLGTDMEKYIRPETLFGNKFEGYLNQKVKGDRSGKDRINAKEIEDDGIGFTI</sequence>
<feature type="domain" description="Phage conserved hypothetical protein C-terminal" evidence="1">
    <location>
        <begin position="151"/>
        <end position="222"/>
    </location>
</feature>
<evidence type="ECO:0000313" key="3">
    <source>
        <dbReference type="Proteomes" id="UP000813637"/>
    </source>
</evidence>